<reference evidence="2" key="1">
    <citation type="journal article" date="2020" name="Stud. Mycol.">
        <title>101 Dothideomycetes genomes: a test case for predicting lifestyles and emergence of pathogens.</title>
        <authorList>
            <person name="Haridas S."/>
            <person name="Albert R."/>
            <person name="Binder M."/>
            <person name="Bloem J."/>
            <person name="Labutti K."/>
            <person name="Salamov A."/>
            <person name="Andreopoulos B."/>
            <person name="Baker S."/>
            <person name="Barry K."/>
            <person name="Bills G."/>
            <person name="Bluhm B."/>
            <person name="Cannon C."/>
            <person name="Castanera R."/>
            <person name="Culley D."/>
            <person name="Daum C."/>
            <person name="Ezra D."/>
            <person name="Gonzalez J."/>
            <person name="Henrissat B."/>
            <person name="Kuo A."/>
            <person name="Liang C."/>
            <person name="Lipzen A."/>
            <person name="Lutzoni F."/>
            <person name="Magnuson J."/>
            <person name="Mondo S."/>
            <person name="Nolan M."/>
            <person name="Ohm R."/>
            <person name="Pangilinan J."/>
            <person name="Park H.-J."/>
            <person name="Ramirez L."/>
            <person name="Alfaro M."/>
            <person name="Sun H."/>
            <person name="Tritt A."/>
            <person name="Yoshinaga Y."/>
            <person name="Zwiers L.-H."/>
            <person name="Turgeon B."/>
            <person name="Goodwin S."/>
            <person name="Spatafora J."/>
            <person name="Crous P."/>
            <person name="Grigoriev I."/>
        </authorList>
    </citation>
    <scope>NUCLEOTIDE SEQUENCE</scope>
    <source>
        <strain evidence="2">CBS 473.64</strain>
    </source>
</reference>
<proteinExistence type="predicted"/>
<evidence type="ECO:0000313" key="3">
    <source>
        <dbReference type="Proteomes" id="UP000799753"/>
    </source>
</evidence>
<dbReference type="AlphaFoldDB" id="A0A6A6RR46"/>
<gene>
    <name evidence="2" type="ORF">P280DRAFT_521783</name>
</gene>
<accession>A0A6A6RR46</accession>
<evidence type="ECO:0000256" key="1">
    <source>
        <dbReference type="SAM" id="MobiDB-lite"/>
    </source>
</evidence>
<keyword evidence="3" id="KW-1185">Reference proteome</keyword>
<organism evidence="2 3">
    <name type="scientific">Massarina eburnea CBS 473.64</name>
    <dbReference type="NCBI Taxonomy" id="1395130"/>
    <lineage>
        <taxon>Eukaryota</taxon>
        <taxon>Fungi</taxon>
        <taxon>Dikarya</taxon>
        <taxon>Ascomycota</taxon>
        <taxon>Pezizomycotina</taxon>
        <taxon>Dothideomycetes</taxon>
        <taxon>Pleosporomycetidae</taxon>
        <taxon>Pleosporales</taxon>
        <taxon>Massarineae</taxon>
        <taxon>Massarinaceae</taxon>
        <taxon>Massarina</taxon>
    </lineage>
</organism>
<protein>
    <submittedName>
        <fullName evidence="2">Uncharacterized protein</fullName>
    </submittedName>
</protein>
<name>A0A6A6RR46_9PLEO</name>
<dbReference type="EMBL" id="MU006796">
    <property type="protein sequence ID" value="KAF2636873.1"/>
    <property type="molecule type" value="Genomic_DNA"/>
</dbReference>
<dbReference type="Proteomes" id="UP000799753">
    <property type="component" value="Unassembled WGS sequence"/>
</dbReference>
<feature type="region of interest" description="Disordered" evidence="1">
    <location>
        <begin position="1"/>
        <end position="24"/>
    </location>
</feature>
<evidence type="ECO:0000313" key="2">
    <source>
        <dbReference type="EMBL" id="KAF2636873.1"/>
    </source>
</evidence>
<feature type="compositionally biased region" description="Basic and acidic residues" evidence="1">
    <location>
        <begin position="1"/>
        <end position="12"/>
    </location>
</feature>
<sequence>MPTIHRRFDGTHARGARGQGLQRGLSGRSKYQHLPIHNGRLSIRRRTYSVKFVPTDAIRIFRYARLYNKIGLQALKVRCNFELLNEEHDAEGKLVLYARHKYWLSPNQHESPRQVTTKGERALWCFEQCREIIAVMSPVLALFFHGRLVYLDEVWAAPNELPTVVAFFDVQANYTPQSMSGYHTMPRVTAGSKIWSHHRAGVVLDPTAPQFQKKQGHSRWATYRDEETKPLLPAFYSNFGDSYLSYHVKPSVQETTKLCVWLQIEAMIRTVNKAVCVAVKGVGGSAKLWDMGNVQFRRATKKIVAAVKKDLVVLQLEFDQAWLYTGCYNPAEAQRYLERLVRSRMSEEHLLVMAMMWKVMGY</sequence>